<name>A0A0D6Q8X8_KOMXY</name>
<organism evidence="1 2">
    <name type="scientific">Komagataeibacter xylinus NBRC 13693</name>
    <dbReference type="NCBI Taxonomy" id="1234668"/>
    <lineage>
        <taxon>Bacteria</taxon>
        <taxon>Pseudomonadati</taxon>
        <taxon>Pseudomonadota</taxon>
        <taxon>Alphaproteobacteria</taxon>
        <taxon>Acetobacterales</taxon>
        <taxon>Acetobacteraceae</taxon>
        <taxon>Komagataeibacter</taxon>
    </lineage>
</organism>
<accession>A0A0D6Q8X8</accession>
<reference evidence="1 2" key="1">
    <citation type="submission" date="2012-11" db="EMBL/GenBank/DDBJ databases">
        <title>Whole genome sequence of Gluconacetobacter xylinus NBRC 13693.</title>
        <authorList>
            <person name="Azuma Y."/>
            <person name="Higashiura N."/>
            <person name="Hirakawa H."/>
            <person name="Matsushita K."/>
        </authorList>
    </citation>
    <scope>NUCLEOTIDE SEQUENCE [LARGE SCALE GENOMIC DNA]</scope>
    <source>
        <strain evidence="1 2">NBRC 13693</strain>
    </source>
</reference>
<dbReference type="Proteomes" id="UP000032683">
    <property type="component" value="Unassembled WGS sequence"/>
</dbReference>
<comment type="caution">
    <text evidence="1">The sequence shown here is derived from an EMBL/GenBank/DDBJ whole genome shotgun (WGS) entry which is preliminary data.</text>
</comment>
<dbReference type="AlphaFoldDB" id="A0A0D6Q8X8"/>
<dbReference type="EMBL" id="BANJ01000022">
    <property type="protein sequence ID" value="GAN99435.1"/>
    <property type="molecule type" value="Genomic_DNA"/>
</dbReference>
<evidence type="ECO:0000313" key="1">
    <source>
        <dbReference type="EMBL" id="GAN99435.1"/>
    </source>
</evidence>
<proteinExistence type="predicted"/>
<evidence type="ECO:0000313" key="2">
    <source>
        <dbReference type="Proteomes" id="UP000032683"/>
    </source>
</evidence>
<sequence>MSHNYATPLTPEKRLARVLTRIPADWVVNIDRQPSSAGTGQWRARLTMPGHEAQDWTAPHETMVDALEAAWRQARTVVNVAMGKQDTVNN</sequence>
<protein>
    <submittedName>
        <fullName evidence="1">Uncharacterized protein</fullName>
    </submittedName>
</protein>
<gene>
    <name evidence="1" type="ORF">Gxy13693_022_038</name>
</gene>
<dbReference type="RefSeq" id="WP_048856057.1">
    <property type="nucleotide sequence ID" value="NZ_BANJ01000022.1"/>
</dbReference>